<evidence type="ECO:0000313" key="1">
    <source>
        <dbReference type="EMBL" id="EGF58436.1"/>
    </source>
</evidence>
<dbReference type="AlphaFoldDB" id="F3PR88"/>
<dbReference type="Proteomes" id="UP000003416">
    <property type="component" value="Unassembled WGS sequence"/>
</dbReference>
<gene>
    <name evidence="1" type="ORF">HMPREF9446_01237</name>
</gene>
<reference evidence="1 2" key="1">
    <citation type="submission" date="2011-02" db="EMBL/GenBank/DDBJ databases">
        <authorList>
            <person name="Weinstock G."/>
            <person name="Sodergren E."/>
            <person name="Clifton S."/>
            <person name="Fulton L."/>
            <person name="Fulton B."/>
            <person name="Courtney L."/>
            <person name="Fronick C."/>
            <person name="Harrison M."/>
            <person name="Strong C."/>
            <person name="Farmer C."/>
            <person name="Delahaunty K."/>
            <person name="Markovic C."/>
            <person name="Hall O."/>
            <person name="Minx P."/>
            <person name="Tomlinson C."/>
            <person name="Mitreva M."/>
            <person name="Hou S."/>
            <person name="Chen J."/>
            <person name="Wollam A."/>
            <person name="Pepin K.H."/>
            <person name="Johnson M."/>
            <person name="Bhonagiri V."/>
            <person name="Zhang X."/>
            <person name="Suruliraj S."/>
            <person name="Warren W."/>
            <person name="Chinwalla A."/>
            <person name="Mardis E.R."/>
            <person name="Wilson R.K."/>
        </authorList>
    </citation>
    <scope>NUCLEOTIDE SEQUENCE [LARGE SCALE GENOMIC DNA]</scope>
    <source>
        <strain evidence="1 2">YIT 12057</strain>
    </source>
</reference>
<proteinExistence type="predicted"/>
<name>F3PR88_9BACE</name>
<dbReference type="HOGENOM" id="CLU_1352375_0_0_10"/>
<evidence type="ECO:0000313" key="2">
    <source>
        <dbReference type="Proteomes" id="UP000003416"/>
    </source>
</evidence>
<keyword evidence="2" id="KW-1185">Reference proteome</keyword>
<accession>F3PR88</accession>
<dbReference type="STRING" id="763034.HMPREF9446_01237"/>
<sequence length="202" mass="22873">MCVQGFRREFLTLLQHELVKVGQDGGVEADAVFYQQYELYAHFLDVVFQIHLVLYQLDDGKQQVRIPQPAEHIFKGSEVLVGDTLGNAVAEGGQYYHGDMLVLALDIPRYVESFIVSRTGHADDEVERNGRKLLQGFVAGGDLREARRITKGKGGVFIEYLFIDSPVIFQHEGIVRIGYQKDIENASRHEIGELRILEIELV</sequence>
<comment type="caution">
    <text evidence="1">The sequence shown here is derived from an EMBL/GenBank/DDBJ whole genome shotgun (WGS) entry which is preliminary data.</text>
</comment>
<protein>
    <submittedName>
        <fullName evidence="1">Conserved domain protein</fullName>
    </submittedName>
</protein>
<dbReference type="eggNOG" id="ENOG50312MD">
    <property type="taxonomic scope" value="Bacteria"/>
</dbReference>
<organism evidence="1 2">
    <name type="scientific">Bacteroides fluxus YIT 12057</name>
    <dbReference type="NCBI Taxonomy" id="763034"/>
    <lineage>
        <taxon>Bacteria</taxon>
        <taxon>Pseudomonadati</taxon>
        <taxon>Bacteroidota</taxon>
        <taxon>Bacteroidia</taxon>
        <taxon>Bacteroidales</taxon>
        <taxon>Bacteroidaceae</taxon>
        <taxon>Bacteroides</taxon>
    </lineage>
</organism>
<dbReference type="EMBL" id="AFBN01000022">
    <property type="protein sequence ID" value="EGF58436.1"/>
    <property type="molecule type" value="Genomic_DNA"/>
</dbReference>